<evidence type="ECO:0000256" key="4">
    <source>
        <dbReference type="ARBA" id="ARBA00022722"/>
    </source>
</evidence>
<evidence type="ECO:0000256" key="2">
    <source>
        <dbReference type="ARBA" id="ARBA00022517"/>
    </source>
</evidence>
<dbReference type="GO" id="GO:0004521">
    <property type="term" value="F:RNA endonuclease activity"/>
    <property type="evidence" value="ECO:0007669"/>
    <property type="project" value="UniProtKB-UniRule"/>
</dbReference>
<keyword evidence="6 9" id="KW-0255">Endonuclease</keyword>
<comment type="function">
    <text evidence="9">Single strand-specific metallo-endoribonuclease involved in late-stage 70S ribosome quality control and in maturation of the 3' terminus of the 16S rRNA.</text>
</comment>
<accession>A0AAP4BXK2</accession>
<comment type="similarity">
    <text evidence="1 9">Belongs to the endoribonuclease YbeY family.</text>
</comment>
<organism evidence="11 12">
    <name type="scientific">Corynebacterium accolens</name>
    <dbReference type="NCBI Taxonomy" id="38284"/>
    <lineage>
        <taxon>Bacteria</taxon>
        <taxon>Bacillati</taxon>
        <taxon>Actinomycetota</taxon>
        <taxon>Actinomycetes</taxon>
        <taxon>Mycobacteriales</taxon>
        <taxon>Corynebacteriaceae</taxon>
        <taxon>Corynebacterium</taxon>
    </lineage>
</organism>
<dbReference type="GO" id="GO:0005737">
    <property type="term" value="C:cytoplasm"/>
    <property type="evidence" value="ECO:0007669"/>
    <property type="project" value="UniProtKB-SubCell"/>
</dbReference>
<keyword evidence="5 9" id="KW-0479">Metal-binding</keyword>
<dbReference type="Proteomes" id="UP001230317">
    <property type="component" value="Unassembled WGS sequence"/>
</dbReference>
<dbReference type="AlphaFoldDB" id="A0AAP4BXK2"/>
<evidence type="ECO:0000256" key="7">
    <source>
        <dbReference type="ARBA" id="ARBA00022801"/>
    </source>
</evidence>
<dbReference type="GO" id="GO:0004222">
    <property type="term" value="F:metalloendopeptidase activity"/>
    <property type="evidence" value="ECO:0007669"/>
    <property type="project" value="InterPro"/>
</dbReference>
<dbReference type="EC" id="3.1.-.-" evidence="9"/>
<reference evidence="11" key="1">
    <citation type="submission" date="2023-05" db="EMBL/GenBank/DDBJ databases">
        <title>Metabolic capabilities are highly conserved among human nasal-associated Corynebacterium species in pangenomic analyses.</title>
        <authorList>
            <person name="Tran T.H."/>
            <person name="Roberts A.Q."/>
            <person name="Escapa I.F."/>
            <person name="Gao W."/>
            <person name="Conlan S."/>
            <person name="Kong H."/>
            <person name="Segre J.A."/>
            <person name="Kelly M.S."/>
            <person name="Lemon K.P."/>
        </authorList>
    </citation>
    <scope>NUCLEOTIDE SEQUENCE</scope>
    <source>
        <strain evidence="11">KPL2618</strain>
    </source>
</reference>
<dbReference type="Gene3D" id="3.40.390.30">
    <property type="entry name" value="Metalloproteases ('zincins'), catalytic domain"/>
    <property type="match status" value="1"/>
</dbReference>
<keyword evidence="8 9" id="KW-0862">Zinc</keyword>
<dbReference type="GO" id="GO:0008270">
    <property type="term" value="F:zinc ion binding"/>
    <property type="evidence" value="ECO:0007669"/>
    <property type="project" value="UniProtKB-UniRule"/>
</dbReference>
<keyword evidence="9" id="KW-0963">Cytoplasm</keyword>
<dbReference type="InterPro" id="IPR002036">
    <property type="entry name" value="YbeY"/>
</dbReference>
<sequence length="204" mass="21812">MSIEFLNESGFDGVNEEMLIDVASYTFGAMDINPAAECTITCVDLKSIEDLHIRWMDLEGPTDVMSFPMDELTPGATSGGGRPDAADPGPAMLGDIVLCPEFALRQADAAGHSLGHELALLTVHGCLHLLGYDHATAAEEKEMFARQNELLADWYDDLAARGKNYQPKPSGPKAFPDAAERARLDEQVPGGGIPAIGEPQGEEA</sequence>
<dbReference type="NCBIfam" id="TIGR00043">
    <property type="entry name" value="rRNA maturation RNase YbeY"/>
    <property type="match status" value="1"/>
</dbReference>
<comment type="caution">
    <text evidence="11">The sequence shown here is derived from an EMBL/GenBank/DDBJ whole genome shotgun (WGS) entry which is preliminary data.</text>
</comment>
<feature type="binding site" evidence="9">
    <location>
        <position position="128"/>
    </location>
    <ligand>
        <name>Zn(2+)</name>
        <dbReference type="ChEBI" id="CHEBI:29105"/>
        <note>catalytic</note>
    </ligand>
</feature>
<dbReference type="HAMAP" id="MF_00009">
    <property type="entry name" value="Endoribonucl_YbeY"/>
    <property type="match status" value="1"/>
</dbReference>
<dbReference type="Pfam" id="PF02130">
    <property type="entry name" value="YbeY"/>
    <property type="match status" value="1"/>
</dbReference>
<feature type="region of interest" description="Disordered" evidence="10">
    <location>
        <begin position="161"/>
        <end position="204"/>
    </location>
</feature>
<evidence type="ECO:0000256" key="9">
    <source>
        <dbReference type="HAMAP-Rule" id="MF_00009"/>
    </source>
</evidence>
<keyword evidence="3 9" id="KW-0698">rRNA processing</keyword>
<comment type="subcellular location">
    <subcellularLocation>
        <location evidence="9">Cytoplasm</location>
    </subcellularLocation>
</comment>
<keyword evidence="4 9" id="KW-0540">Nuclease</keyword>
<evidence type="ECO:0000256" key="6">
    <source>
        <dbReference type="ARBA" id="ARBA00022759"/>
    </source>
</evidence>
<evidence type="ECO:0000256" key="3">
    <source>
        <dbReference type="ARBA" id="ARBA00022552"/>
    </source>
</evidence>
<evidence type="ECO:0000256" key="10">
    <source>
        <dbReference type="SAM" id="MobiDB-lite"/>
    </source>
</evidence>
<evidence type="ECO:0000256" key="1">
    <source>
        <dbReference type="ARBA" id="ARBA00010875"/>
    </source>
</evidence>
<dbReference type="InterPro" id="IPR020549">
    <property type="entry name" value="YbeY_CS"/>
</dbReference>
<dbReference type="PANTHER" id="PTHR46986">
    <property type="entry name" value="ENDORIBONUCLEASE YBEY, CHLOROPLASTIC"/>
    <property type="match status" value="1"/>
</dbReference>
<protein>
    <recommendedName>
        <fullName evidence="9">Endoribonuclease YbeY</fullName>
        <ecNumber evidence="9">3.1.-.-</ecNumber>
    </recommendedName>
</protein>
<dbReference type="PANTHER" id="PTHR46986:SF1">
    <property type="entry name" value="ENDORIBONUCLEASE YBEY, CHLOROPLASTIC"/>
    <property type="match status" value="1"/>
</dbReference>
<feature type="binding site" evidence="9">
    <location>
        <position position="124"/>
    </location>
    <ligand>
        <name>Zn(2+)</name>
        <dbReference type="ChEBI" id="CHEBI:29105"/>
        <note>catalytic</note>
    </ligand>
</feature>
<keyword evidence="7 9" id="KW-0378">Hydrolase</keyword>
<evidence type="ECO:0000256" key="5">
    <source>
        <dbReference type="ARBA" id="ARBA00022723"/>
    </source>
</evidence>
<keyword evidence="2 9" id="KW-0690">Ribosome biogenesis</keyword>
<dbReference type="InterPro" id="IPR023091">
    <property type="entry name" value="MetalPrtase_cat_dom_sf_prd"/>
</dbReference>
<dbReference type="RefSeq" id="WP_284636511.1">
    <property type="nucleotide sequence ID" value="NZ_CP100379.1"/>
</dbReference>
<gene>
    <name evidence="9 11" type="primary">ybeY</name>
    <name evidence="11" type="ORF">QPX58_00485</name>
</gene>
<dbReference type="SUPFAM" id="SSF55486">
    <property type="entry name" value="Metalloproteases ('zincins'), catalytic domain"/>
    <property type="match status" value="1"/>
</dbReference>
<feature type="binding site" evidence="9">
    <location>
        <position position="134"/>
    </location>
    <ligand>
        <name>Zn(2+)</name>
        <dbReference type="ChEBI" id="CHEBI:29105"/>
        <note>catalytic</note>
    </ligand>
</feature>
<dbReference type="GO" id="GO:0006364">
    <property type="term" value="P:rRNA processing"/>
    <property type="evidence" value="ECO:0007669"/>
    <property type="project" value="UniProtKB-UniRule"/>
</dbReference>
<dbReference type="PROSITE" id="PS01306">
    <property type="entry name" value="UPF0054"/>
    <property type="match status" value="1"/>
</dbReference>
<name>A0AAP4BXK2_9CORY</name>
<proteinExistence type="inferred from homology"/>
<comment type="cofactor">
    <cofactor evidence="9">
        <name>Zn(2+)</name>
        <dbReference type="ChEBI" id="CHEBI:29105"/>
    </cofactor>
    <text evidence="9">Binds 1 zinc ion.</text>
</comment>
<evidence type="ECO:0000313" key="12">
    <source>
        <dbReference type="Proteomes" id="UP001230317"/>
    </source>
</evidence>
<evidence type="ECO:0000256" key="8">
    <source>
        <dbReference type="ARBA" id="ARBA00022833"/>
    </source>
</evidence>
<evidence type="ECO:0000313" key="11">
    <source>
        <dbReference type="EMBL" id="MDK4333902.1"/>
    </source>
</evidence>
<dbReference type="EMBL" id="JASNVU010000001">
    <property type="protein sequence ID" value="MDK4333902.1"/>
    <property type="molecule type" value="Genomic_DNA"/>
</dbReference>